<evidence type="ECO:0000313" key="1">
    <source>
        <dbReference type="EMBL" id="BBL86307.1"/>
    </source>
</evidence>
<keyword evidence="1" id="KW-0934">Plastid</keyword>
<evidence type="ECO:0000313" key="2">
    <source>
        <dbReference type="Proteomes" id="UP000503178"/>
    </source>
</evidence>
<dbReference type="Proteomes" id="UP000503178">
    <property type="component" value="Chromatophore Pltd"/>
</dbReference>
<name>A0A5K7VU83_9EUKA</name>
<organism evidence="1 2">
    <name type="scientific">Paulinella micropora</name>
    <dbReference type="NCBI Taxonomy" id="1928728"/>
    <lineage>
        <taxon>Eukaryota</taxon>
        <taxon>Sar</taxon>
        <taxon>Rhizaria</taxon>
        <taxon>Cercozoa</taxon>
        <taxon>Imbricatea</taxon>
        <taxon>Silicofilosea</taxon>
        <taxon>Euglyphida</taxon>
        <taxon>Paulinellidae</taxon>
        <taxon>Paulinella</taxon>
    </lineage>
</organism>
<keyword evidence="2" id="KW-1185">Reference proteome</keyword>
<sequence length="65" mass="7100">MGLAGLLIINNLTSTRAFKQLNCFSLLELGVPMHGTADKSIGAQTNVFAFELQRFNPTCTSQQIK</sequence>
<accession>A0A5K7VU83</accession>
<gene>
    <name evidence="1" type="primary">MYN1_Chr_491</name>
    <name evidence="1" type="ORF">PMYN1_Chma499</name>
</gene>
<protein>
    <submittedName>
        <fullName evidence="1">Uncharacterized protein</fullName>
    </submittedName>
</protein>
<geneLocation type="organellar chromatophore" evidence="1"/>
<dbReference type="EMBL" id="LC490351">
    <property type="protein sequence ID" value="BBL86307.1"/>
    <property type="molecule type" value="Genomic_DNA"/>
</dbReference>
<proteinExistence type="predicted"/>
<dbReference type="AlphaFoldDB" id="A0A5K7VU83"/>
<reference evidence="1 2" key="1">
    <citation type="submission" date="2019-06" db="EMBL/GenBank/DDBJ databases">
        <title>A hidden player of endosymbiotic evolution: DNA virus triggered massive gene transfer.</title>
        <authorList>
            <person name="Matsuo M."/>
            <person name="Katahata A."/>
            <person name="Tachikawa M."/>
            <person name="Minakuchi Y."/>
            <person name="Noguchi H."/>
            <person name="Toyoda A."/>
            <person name="Fujiyama A."/>
            <person name="Suzuki Y."/>
            <person name="Satoh S."/>
            <person name="Nakayama T."/>
            <person name="Kamikawa R."/>
            <person name="Nomura M."/>
            <person name="Inagaki Y."/>
            <person name="Ishida K."/>
            <person name="Obokata J."/>
        </authorList>
    </citation>
    <scope>NUCLEOTIDE SEQUENCE [LARGE SCALE GENOMIC DNA]</scope>
    <source>
        <strain evidence="1 2">MYN1</strain>
    </source>
</reference>